<reference evidence="2" key="1">
    <citation type="submission" date="2022-12" db="EMBL/GenBank/DDBJ databases">
        <authorList>
            <person name="Webb A."/>
        </authorList>
    </citation>
    <scope>NUCLEOTIDE SEQUENCE</scope>
    <source>
        <strain evidence="2">Hp1</strain>
    </source>
</reference>
<evidence type="ECO:0000313" key="3">
    <source>
        <dbReference type="Proteomes" id="UP001162031"/>
    </source>
</evidence>
<dbReference type="AlphaFoldDB" id="A0AAV0T8E8"/>
<feature type="transmembrane region" description="Helical" evidence="1">
    <location>
        <begin position="6"/>
        <end position="37"/>
    </location>
</feature>
<keyword evidence="3" id="KW-1185">Reference proteome</keyword>
<feature type="transmembrane region" description="Helical" evidence="1">
    <location>
        <begin position="58"/>
        <end position="76"/>
    </location>
</feature>
<keyword evidence="1" id="KW-0812">Transmembrane</keyword>
<evidence type="ECO:0008006" key="4">
    <source>
        <dbReference type="Google" id="ProtNLM"/>
    </source>
</evidence>
<sequence>MAFFPAVSLFVITPLTLPSLVLVMSLTGIFVELNTVVSDDKGKHRHVTEEEMKGRTPATMRVIWITTGGLLLGPFMSHCSRKYGGYADV</sequence>
<gene>
    <name evidence="2" type="ORF">HBR001_LOCUS1311</name>
</gene>
<organism evidence="2 3">
    <name type="scientific">Hyaloperonospora brassicae</name>
    <name type="common">Brassica downy mildew</name>
    <name type="synonym">Peronospora brassicae</name>
    <dbReference type="NCBI Taxonomy" id="162125"/>
    <lineage>
        <taxon>Eukaryota</taxon>
        <taxon>Sar</taxon>
        <taxon>Stramenopiles</taxon>
        <taxon>Oomycota</taxon>
        <taxon>Peronosporomycetes</taxon>
        <taxon>Peronosporales</taxon>
        <taxon>Peronosporaceae</taxon>
        <taxon>Hyaloperonospora</taxon>
    </lineage>
</organism>
<dbReference type="Proteomes" id="UP001162031">
    <property type="component" value="Unassembled WGS sequence"/>
</dbReference>
<proteinExistence type="predicted"/>
<keyword evidence="1" id="KW-1133">Transmembrane helix</keyword>
<name>A0AAV0T8E8_HYABA</name>
<dbReference type="EMBL" id="CANTFL010000137">
    <property type="protein sequence ID" value="CAI5714805.1"/>
    <property type="molecule type" value="Genomic_DNA"/>
</dbReference>
<accession>A0AAV0T8E8</accession>
<evidence type="ECO:0000256" key="1">
    <source>
        <dbReference type="SAM" id="Phobius"/>
    </source>
</evidence>
<comment type="caution">
    <text evidence="2">The sequence shown here is derived from an EMBL/GenBank/DDBJ whole genome shotgun (WGS) entry which is preliminary data.</text>
</comment>
<evidence type="ECO:0000313" key="2">
    <source>
        <dbReference type="EMBL" id="CAI5714805.1"/>
    </source>
</evidence>
<keyword evidence="1" id="KW-0472">Membrane</keyword>
<protein>
    <recommendedName>
        <fullName evidence="4">RxLR effector candidate protein</fullName>
    </recommendedName>
</protein>